<gene>
    <name evidence="4" type="ORF">PAPYR_7794</name>
</gene>
<proteinExistence type="inferred from homology"/>
<dbReference type="SUPFAM" id="SSF49764">
    <property type="entry name" value="HSP20-like chaperones"/>
    <property type="match status" value="1"/>
</dbReference>
<dbReference type="Gene3D" id="2.60.40.790">
    <property type="match status" value="1"/>
</dbReference>
<dbReference type="PROSITE" id="PS01031">
    <property type="entry name" value="SHSP"/>
    <property type="match status" value="1"/>
</dbReference>
<dbReference type="InterPro" id="IPR002068">
    <property type="entry name" value="A-crystallin/Hsp20_dom"/>
</dbReference>
<dbReference type="InterPro" id="IPR008978">
    <property type="entry name" value="HSP20-like_chaperone"/>
</dbReference>
<name>A0ABQ8UC63_9EUKA</name>
<evidence type="ECO:0000256" key="2">
    <source>
        <dbReference type="SAM" id="MobiDB-lite"/>
    </source>
</evidence>
<reference evidence="4" key="1">
    <citation type="journal article" date="2022" name="bioRxiv">
        <title>Genomics of Preaxostyla Flagellates Illuminates Evolutionary Transitions and the Path Towards Mitochondrial Loss.</title>
        <authorList>
            <person name="Novak L.V.F."/>
            <person name="Treitli S.C."/>
            <person name="Pyrih J."/>
            <person name="Halakuc P."/>
            <person name="Pipaliya S.V."/>
            <person name="Vacek V."/>
            <person name="Brzon O."/>
            <person name="Soukal P."/>
            <person name="Eme L."/>
            <person name="Dacks J.B."/>
            <person name="Karnkowska A."/>
            <person name="Elias M."/>
            <person name="Hampl V."/>
        </authorList>
    </citation>
    <scope>NUCLEOTIDE SEQUENCE</scope>
    <source>
        <strain evidence="4">RCP-MX</strain>
    </source>
</reference>
<feature type="domain" description="SHSP" evidence="3">
    <location>
        <begin position="176"/>
        <end position="277"/>
    </location>
</feature>
<evidence type="ECO:0000256" key="1">
    <source>
        <dbReference type="PROSITE-ProRule" id="PRU00285"/>
    </source>
</evidence>
<dbReference type="CDD" id="cd06464">
    <property type="entry name" value="ACD_sHsps-like"/>
    <property type="match status" value="1"/>
</dbReference>
<feature type="region of interest" description="Disordered" evidence="2">
    <location>
        <begin position="105"/>
        <end position="168"/>
    </location>
</feature>
<organism evidence="4 5">
    <name type="scientific">Paratrimastix pyriformis</name>
    <dbReference type="NCBI Taxonomy" id="342808"/>
    <lineage>
        <taxon>Eukaryota</taxon>
        <taxon>Metamonada</taxon>
        <taxon>Preaxostyla</taxon>
        <taxon>Paratrimastigidae</taxon>
        <taxon>Paratrimastix</taxon>
    </lineage>
</organism>
<dbReference type="Proteomes" id="UP001141327">
    <property type="component" value="Unassembled WGS sequence"/>
</dbReference>
<feature type="compositionally biased region" description="Low complexity" evidence="2">
    <location>
        <begin position="105"/>
        <end position="157"/>
    </location>
</feature>
<comment type="similarity">
    <text evidence="1">Belongs to the small heat shock protein (HSP20) family.</text>
</comment>
<accession>A0ABQ8UC63</accession>
<evidence type="ECO:0000313" key="4">
    <source>
        <dbReference type="EMBL" id="KAJ4456868.1"/>
    </source>
</evidence>
<keyword evidence="5" id="KW-1185">Reference proteome</keyword>
<evidence type="ECO:0000259" key="3">
    <source>
        <dbReference type="PROSITE" id="PS01031"/>
    </source>
</evidence>
<sequence length="277" mass="29386">MFAYYSTPNPLEQFYYGRNFFDEMMTPLLQSFSFLFDDTTPQSTPSACYCFGDAAPSPFSSSGCCGCEFESTADPLMRLFCSMMFPACCQTNASSCCCGDAKKSQQQPKPKQQAPASPKATKADGAPAPASAATETATATTTATTTTGGETAPATATPAPPACPEAPAATEAKKDQAAVHWLAPRCDVEENADEVLLHVELPGVPRDLVHLDADPARGMLTLTAHAPRRGADYRRVFRLPQSCQPRLGEITAACADGVMTVRCPKAVAPQSVIIPIQ</sequence>
<evidence type="ECO:0000313" key="5">
    <source>
        <dbReference type="Proteomes" id="UP001141327"/>
    </source>
</evidence>
<protein>
    <recommendedName>
        <fullName evidence="3">SHSP domain-containing protein</fullName>
    </recommendedName>
</protein>
<dbReference type="EMBL" id="JAPMOS010000059">
    <property type="protein sequence ID" value="KAJ4456868.1"/>
    <property type="molecule type" value="Genomic_DNA"/>
</dbReference>
<comment type="caution">
    <text evidence="4">The sequence shown here is derived from an EMBL/GenBank/DDBJ whole genome shotgun (WGS) entry which is preliminary data.</text>
</comment>